<feature type="chain" id="PRO_5011459188" description="TolB-like 6-blade propeller-like" evidence="1">
    <location>
        <begin position="26"/>
        <end position="392"/>
    </location>
</feature>
<keyword evidence="1" id="KW-0732">Signal</keyword>
<sequence>MKYPTLSPKYILWIFLVLLGLQACSSDNQQEKSSENDFQIEKIDSFEVNNLTRVIISDYSEQEKTYLGYATVEDEILEIDLDGNIIQRAKKKGDGPGNYGNWNPIGMSFGPDGLRIAELPFALFAFDSTYQTQFQQRIQSPLPIRAFGPLGKTQYFESNDSTFFLVGPSNYLSAHYLIRNEEGRDTLKNFYKLHLESGEMKSVVPYRAQSVYRQTEGFYPELMTKSFQINRKTSELLVLHGLEDEIEVYDLTGLNYKGSIPLKHEEFLTYNSVPIEIEQSDERITQLRMMAGRNISLIQIDEDLYLISYFTGITPSEYDNRKAEDPLYSPISDLNEKRLILIKNKKQLNQELPSVPGTILFGMGNGKFLVQEPENSEIEEEVTRFSIYQVKI</sequence>
<dbReference type="RefSeq" id="WP_091649077.1">
    <property type="nucleotide sequence ID" value="NZ_FOVW01000001.1"/>
</dbReference>
<evidence type="ECO:0000313" key="2">
    <source>
        <dbReference type="EMBL" id="SFN63585.1"/>
    </source>
</evidence>
<dbReference type="PROSITE" id="PS51257">
    <property type="entry name" value="PROKAR_LIPOPROTEIN"/>
    <property type="match status" value="1"/>
</dbReference>
<dbReference type="Proteomes" id="UP000199564">
    <property type="component" value="Unassembled WGS sequence"/>
</dbReference>
<keyword evidence="3" id="KW-1185">Reference proteome</keyword>
<protein>
    <recommendedName>
        <fullName evidence="4">TolB-like 6-blade propeller-like</fullName>
    </recommendedName>
</protein>
<organism evidence="2 3">
    <name type="scientific">Algoriphagus ornithinivorans</name>
    <dbReference type="NCBI Taxonomy" id="226506"/>
    <lineage>
        <taxon>Bacteria</taxon>
        <taxon>Pseudomonadati</taxon>
        <taxon>Bacteroidota</taxon>
        <taxon>Cytophagia</taxon>
        <taxon>Cytophagales</taxon>
        <taxon>Cyclobacteriaceae</taxon>
        <taxon>Algoriphagus</taxon>
    </lineage>
</organism>
<name>A0A1I5AMD9_9BACT</name>
<dbReference type="EMBL" id="FOVW01000001">
    <property type="protein sequence ID" value="SFN63585.1"/>
    <property type="molecule type" value="Genomic_DNA"/>
</dbReference>
<reference evidence="3" key="1">
    <citation type="submission" date="2016-10" db="EMBL/GenBank/DDBJ databases">
        <authorList>
            <person name="Varghese N."/>
            <person name="Submissions S."/>
        </authorList>
    </citation>
    <scope>NUCLEOTIDE SEQUENCE [LARGE SCALE GENOMIC DNA]</scope>
    <source>
        <strain evidence="3">DSM 15282</strain>
    </source>
</reference>
<accession>A0A1I5AMD9</accession>
<feature type="signal peptide" evidence="1">
    <location>
        <begin position="1"/>
        <end position="25"/>
    </location>
</feature>
<evidence type="ECO:0008006" key="4">
    <source>
        <dbReference type="Google" id="ProtNLM"/>
    </source>
</evidence>
<proteinExistence type="predicted"/>
<gene>
    <name evidence="2" type="ORF">SAMN04488519_101212</name>
</gene>
<dbReference type="STRING" id="226506.SAMN04488519_101212"/>
<evidence type="ECO:0000313" key="3">
    <source>
        <dbReference type="Proteomes" id="UP000199564"/>
    </source>
</evidence>
<dbReference type="AlphaFoldDB" id="A0A1I5AMD9"/>
<evidence type="ECO:0000256" key="1">
    <source>
        <dbReference type="SAM" id="SignalP"/>
    </source>
</evidence>